<evidence type="ECO:0000313" key="3">
    <source>
        <dbReference type="Proteomes" id="UP000068382"/>
    </source>
</evidence>
<gene>
    <name evidence="2" type="ORF">TRIHO_37530</name>
</gene>
<proteinExistence type="predicted"/>
<sequence length="162" mass="18192">MNTSLKALAVFIALAGSAWAEDLQDLPDDTLLGEVVTATENGEEERLLDLMREVQARGLLMFPKPQTCTFSYPDTEFFGNEIFRGAVRWGFGTDLRELAMSHGFCGCIYDLGSLDAFTTERVDKPAHALTAADFNTMRRYRNADWNIIDQRYATFREESCGA</sequence>
<dbReference type="PATRIC" id="fig|1768241.3.peg.3916"/>
<accession>A0A132BUA8</accession>
<dbReference type="OrthoDB" id="7722501at2"/>
<keyword evidence="1" id="KW-0732">Signal</keyword>
<evidence type="ECO:0000256" key="1">
    <source>
        <dbReference type="SAM" id="SignalP"/>
    </source>
</evidence>
<comment type="caution">
    <text evidence="2">The sequence shown here is derived from an EMBL/GenBank/DDBJ whole genome shotgun (WGS) entry which is preliminary data.</text>
</comment>
<evidence type="ECO:0000313" key="2">
    <source>
        <dbReference type="EMBL" id="KUP91417.1"/>
    </source>
</evidence>
<feature type="chain" id="PRO_5007288580" evidence="1">
    <location>
        <begin position="21"/>
        <end position="162"/>
    </location>
</feature>
<feature type="signal peptide" evidence="1">
    <location>
        <begin position="1"/>
        <end position="20"/>
    </location>
</feature>
<dbReference type="RefSeq" id="WP_131811224.1">
    <property type="nucleotide sequence ID" value="NZ_LPUY01000096.1"/>
</dbReference>
<dbReference type="EMBL" id="LPUY01000096">
    <property type="protein sequence ID" value="KUP91417.1"/>
    <property type="molecule type" value="Genomic_DNA"/>
</dbReference>
<reference evidence="2 3" key="1">
    <citation type="submission" date="2015-12" db="EMBL/GenBank/DDBJ databases">
        <title>Genome sequence of the marine Rhodobacteraceae strain O3.65, Candidatus Tritonibacter horizontis.</title>
        <authorList>
            <person name="Poehlein A."/>
            <person name="Giebel H.A."/>
            <person name="Voget S."/>
            <person name="Brinkhoff T."/>
        </authorList>
    </citation>
    <scope>NUCLEOTIDE SEQUENCE [LARGE SCALE GENOMIC DNA]</scope>
    <source>
        <strain evidence="2 3">O3.65</strain>
    </source>
</reference>
<keyword evidence="3" id="KW-1185">Reference proteome</keyword>
<dbReference type="AlphaFoldDB" id="A0A132BUA8"/>
<organism evidence="2 3">
    <name type="scientific">Tritonibacter horizontis</name>
    <dbReference type="NCBI Taxonomy" id="1768241"/>
    <lineage>
        <taxon>Bacteria</taxon>
        <taxon>Pseudomonadati</taxon>
        <taxon>Pseudomonadota</taxon>
        <taxon>Alphaproteobacteria</taxon>
        <taxon>Rhodobacterales</taxon>
        <taxon>Paracoccaceae</taxon>
        <taxon>Tritonibacter</taxon>
    </lineage>
</organism>
<dbReference type="Proteomes" id="UP000068382">
    <property type="component" value="Unassembled WGS sequence"/>
</dbReference>
<name>A0A132BUA8_9RHOB</name>
<protein>
    <submittedName>
        <fullName evidence="2">Uncharacterized protein</fullName>
    </submittedName>
</protein>